<dbReference type="Proteomes" id="UP000495940">
    <property type="component" value="Chromosome"/>
</dbReference>
<dbReference type="RefSeq" id="WP_175433360.1">
    <property type="nucleotide sequence ID" value="NZ_CP021978.1"/>
</dbReference>
<evidence type="ECO:0000256" key="1">
    <source>
        <dbReference type="SAM" id="MobiDB-lite"/>
    </source>
</evidence>
<evidence type="ECO:0000313" key="3">
    <source>
        <dbReference type="Proteomes" id="UP000495940"/>
    </source>
</evidence>
<name>A0A6G5RGP8_9ACTN</name>
<accession>A0A6G5RGP8</accession>
<dbReference type="EMBL" id="CP021978">
    <property type="protein sequence ID" value="QCD56742.1"/>
    <property type="molecule type" value="Genomic_DNA"/>
</dbReference>
<evidence type="ECO:0000313" key="2">
    <source>
        <dbReference type="EMBL" id="QCD56742.1"/>
    </source>
</evidence>
<dbReference type="AlphaFoldDB" id="A0A6G5RGP8"/>
<dbReference type="KEGG" id="shaw:CEB94_19135"/>
<organism evidence="2 3">
    <name type="scientific">Streptomyces hawaiiensis</name>
    <dbReference type="NCBI Taxonomy" id="67305"/>
    <lineage>
        <taxon>Bacteria</taxon>
        <taxon>Bacillati</taxon>
        <taxon>Actinomycetota</taxon>
        <taxon>Actinomycetes</taxon>
        <taxon>Kitasatosporales</taxon>
        <taxon>Streptomycetaceae</taxon>
        <taxon>Streptomyces</taxon>
    </lineage>
</organism>
<feature type="compositionally biased region" description="Basic residues" evidence="1">
    <location>
        <begin position="43"/>
        <end position="61"/>
    </location>
</feature>
<sequence length="61" mass="6174">MIQQIAHAEPGGDPAGVGLALAVAHELHAPAGRAPEVSAKAAKATRRAGRAATARRRTVRG</sequence>
<feature type="region of interest" description="Disordered" evidence="1">
    <location>
        <begin position="34"/>
        <end position="61"/>
    </location>
</feature>
<protein>
    <submittedName>
        <fullName evidence="2">Uncharacterized protein</fullName>
    </submittedName>
</protein>
<proteinExistence type="predicted"/>
<reference evidence="2 3" key="1">
    <citation type="submission" date="2017-06" db="EMBL/GenBank/DDBJ databases">
        <title>Complete Genome Sequence of Streptomyces hawaiiensis NRRL 15010 and insights into acyldepsipeptides biosynthesis.</title>
        <authorList>
            <person name="Mariita R.M."/>
            <person name="Sello J.K."/>
        </authorList>
    </citation>
    <scope>NUCLEOTIDE SEQUENCE [LARGE SCALE GENOMIC DNA]</scope>
    <source>
        <strain evidence="2 3">ATCC 12236</strain>
    </source>
</reference>
<keyword evidence="3" id="KW-1185">Reference proteome</keyword>
<gene>
    <name evidence="2" type="ORF">CEB94_19135</name>
</gene>